<gene>
    <name evidence="1" type="ORF">PSON_ATCC_30995.1.T1520125</name>
</gene>
<sequence>MKKPILKRIKKLSKDLSHKLLKELLSGEDFILAFMIKTKKLFRCPWIRLLKKLAFLTKHQMIIHYKFDMENDMDSTSRKIAMRALVN</sequence>
<comment type="caution">
    <text evidence="1">The sequence shown here is derived from an EMBL/GenBank/DDBJ whole genome shotgun (WGS) entry which is preliminary data.</text>
</comment>
<proteinExistence type="predicted"/>
<dbReference type="AlphaFoldDB" id="A0A8S1RCH0"/>
<evidence type="ECO:0000313" key="2">
    <source>
        <dbReference type="Proteomes" id="UP000692954"/>
    </source>
</evidence>
<organism evidence="1 2">
    <name type="scientific">Paramecium sonneborni</name>
    <dbReference type="NCBI Taxonomy" id="65129"/>
    <lineage>
        <taxon>Eukaryota</taxon>
        <taxon>Sar</taxon>
        <taxon>Alveolata</taxon>
        <taxon>Ciliophora</taxon>
        <taxon>Intramacronucleata</taxon>
        <taxon>Oligohymenophorea</taxon>
        <taxon>Peniculida</taxon>
        <taxon>Parameciidae</taxon>
        <taxon>Paramecium</taxon>
    </lineage>
</organism>
<evidence type="ECO:0000313" key="1">
    <source>
        <dbReference type="EMBL" id="CAD8124660.1"/>
    </source>
</evidence>
<reference evidence="1" key="1">
    <citation type="submission" date="2021-01" db="EMBL/GenBank/DDBJ databases">
        <authorList>
            <consortium name="Genoscope - CEA"/>
            <person name="William W."/>
        </authorList>
    </citation>
    <scope>NUCLEOTIDE SEQUENCE</scope>
</reference>
<dbReference type="EMBL" id="CAJJDN010000152">
    <property type="protein sequence ID" value="CAD8124660.1"/>
    <property type="molecule type" value="Genomic_DNA"/>
</dbReference>
<protein>
    <submittedName>
        <fullName evidence="1">Uncharacterized protein</fullName>
    </submittedName>
</protein>
<keyword evidence="2" id="KW-1185">Reference proteome</keyword>
<dbReference type="Proteomes" id="UP000692954">
    <property type="component" value="Unassembled WGS sequence"/>
</dbReference>
<name>A0A8S1RCH0_9CILI</name>
<accession>A0A8S1RCH0</accession>